<dbReference type="EMBL" id="SRJC01000001">
    <property type="protein sequence ID" value="TGB03446.1"/>
    <property type="molecule type" value="Genomic_DNA"/>
</dbReference>
<gene>
    <name evidence="3" type="ORF">E4663_00110</name>
</gene>
<dbReference type="InterPro" id="IPR052163">
    <property type="entry name" value="DGC-Regulatory_Protein"/>
</dbReference>
<reference evidence="3 4" key="1">
    <citation type="journal article" date="2003" name="Int. J. Syst. Evol. Microbiol.">
        <title>Halobacillus salinus sp. nov., isolated from a salt lake on the coast of the East Sea in Korea.</title>
        <authorList>
            <person name="Yoon J.H."/>
            <person name="Kang K.H."/>
            <person name="Park Y.H."/>
        </authorList>
    </citation>
    <scope>NUCLEOTIDE SEQUENCE [LARGE SCALE GENOMIC DNA]</scope>
    <source>
        <strain evidence="3 4">HSL-3</strain>
    </source>
</reference>
<dbReference type="InterPro" id="IPR029787">
    <property type="entry name" value="Nucleotide_cyclase"/>
</dbReference>
<dbReference type="SMART" id="SM00267">
    <property type="entry name" value="GGDEF"/>
    <property type="match status" value="1"/>
</dbReference>
<keyword evidence="4" id="KW-1185">Reference proteome</keyword>
<comment type="caution">
    <text evidence="3">The sequence shown here is derived from an EMBL/GenBank/DDBJ whole genome shotgun (WGS) entry which is preliminary data.</text>
</comment>
<dbReference type="Pfam" id="PF00990">
    <property type="entry name" value="GGDEF"/>
    <property type="match status" value="1"/>
</dbReference>
<keyword evidence="1" id="KW-0472">Membrane</keyword>
<dbReference type="PANTHER" id="PTHR46663:SF2">
    <property type="entry name" value="GGDEF DOMAIN-CONTAINING PROTEIN"/>
    <property type="match status" value="1"/>
</dbReference>
<feature type="transmembrane region" description="Helical" evidence="1">
    <location>
        <begin position="6"/>
        <end position="23"/>
    </location>
</feature>
<feature type="transmembrane region" description="Helical" evidence="1">
    <location>
        <begin position="99"/>
        <end position="121"/>
    </location>
</feature>
<dbReference type="Gene3D" id="3.30.450.20">
    <property type="entry name" value="PAS domain"/>
    <property type="match status" value="1"/>
</dbReference>
<dbReference type="STRING" id="192814.GCA_900166575_00315"/>
<feature type="transmembrane region" description="Helical" evidence="1">
    <location>
        <begin position="141"/>
        <end position="164"/>
    </location>
</feature>
<evidence type="ECO:0000256" key="1">
    <source>
        <dbReference type="SAM" id="Phobius"/>
    </source>
</evidence>
<dbReference type="Proteomes" id="UP000297982">
    <property type="component" value="Unassembled WGS sequence"/>
</dbReference>
<dbReference type="PROSITE" id="PS50887">
    <property type="entry name" value="GGDEF"/>
    <property type="match status" value="1"/>
</dbReference>
<evidence type="ECO:0000313" key="3">
    <source>
        <dbReference type="EMBL" id="TGB03446.1"/>
    </source>
</evidence>
<dbReference type="RefSeq" id="WP_135326179.1">
    <property type="nucleotide sequence ID" value="NZ_SRJC01000001.1"/>
</dbReference>
<dbReference type="CDD" id="cd01949">
    <property type="entry name" value="GGDEF"/>
    <property type="match status" value="1"/>
</dbReference>
<protein>
    <submittedName>
        <fullName evidence="3">Sensor domain-containing diguanylate cyclase</fullName>
    </submittedName>
</protein>
<dbReference type="InterPro" id="IPR043128">
    <property type="entry name" value="Rev_trsase/Diguanyl_cyclase"/>
</dbReference>
<dbReference type="InterPro" id="IPR035965">
    <property type="entry name" value="PAS-like_dom_sf"/>
</dbReference>
<dbReference type="NCBIfam" id="TIGR00229">
    <property type="entry name" value="sensory_box"/>
    <property type="match status" value="1"/>
</dbReference>
<organism evidence="3 4">
    <name type="scientific">Halobacillus salinus</name>
    <dbReference type="NCBI Taxonomy" id="192814"/>
    <lineage>
        <taxon>Bacteria</taxon>
        <taxon>Bacillati</taxon>
        <taxon>Bacillota</taxon>
        <taxon>Bacilli</taxon>
        <taxon>Bacillales</taxon>
        <taxon>Bacillaceae</taxon>
        <taxon>Halobacillus</taxon>
    </lineage>
</organism>
<keyword evidence="1" id="KW-1133">Transmembrane helix</keyword>
<dbReference type="AlphaFoldDB" id="A0A4Z0H217"/>
<dbReference type="PANTHER" id="PTHR46663">
    <property type="entry name" value="DIGUANYLATE CYCLASE DGCT-RELATED"/>
    <property type="match status" value="1"/>
</dbReference>
<evidence type="ECO:0000313" key="4">
    <source>
        <dbReference type="Proteomes" id="UP000297982"/>
    </source>
</evidence>
<feature type="transmembrane region" description="Helical" evidence="1">
    <location>
        <begin position="176"/>
        <end position="199"/>
    </location>
</feature>
<dbReference type="Gene3D" id="3.30.70.270">
    <property type="match status" value="1"/>
</dbReference>
<accession>A0A4Z0H217</accession>
<sequence>MYEVVIYTLLYLLPAGFLFFLALDVLGRNMKKTEHLLLSGYIGCYGVLFFSEFIRHLVDVSYSPFLITYVFGNAGLLLFSLSLHFIFKITKVGEKMPKVLYPGVFYIPALIGLLTIVFQTNMTNSSSFERVGMFIYPEFNASYLITMTAGNIFHFFVVVMLFFVHRQLKHSVQQKIIRMLIIIASFVLVWDLIFGYVQARGSIPPYPYIYGGLIWTIALGFGLKKFDFLASYSHRFSILYDLNPSAIILLDAKFKVESANPATKKLLEVSRAKGLNFLEQLSEGTKEETIDHLRQSFVSGKNFSDFETSLETSSGKGKYVLMDGDFLLIDQRVYLMLIVRDIQRMKEAEETIRYLAYNDALTGLPNRRWFYESADLANKEGRHAFLIFDLDGFKKINDTYGHQTGDDFLIHIAGILKENIGTKGMVARVGGDEFYAMMPISSEDELQWFVHHLKQVTAAEPYLYKGEPIPIRYSLGASIYPDHGTHLETLISKADESMYRVKKNGKNAVAVWGKG</sequence>
<feature type="domain" description="GGDEF" evidence="2">
    <location>
        <begin position="381"/>
        <end position="514"/>
    </location>
</feature>
<dbReference type="NCBIfam" id="TIGR00254">
    <property type="entry name" value="GGDEF"/>
    <property type="match status" value="1"/>
</dbReference>
<dbReference type="InterPro" id="IPR000014">
    <property type="entry name" value="PAS"/>
</dbReference>
<feature type="transmembrane region" description="Helical" evidence="1">
    <location>
        <begin position="35"/>
        <end position="54"/>
    </location>
</feature>
<dbReference type="SUPFAM" id="SSF55073">
    <property type="entry name" value="Nucleotide cyclase"/>
    <property type="match status" value="1"/>
</dbReference>
<dbReference type="InterPro" id="IPR000160">
    <property type="entry name" value="GGDEF_dom"/>
</dbReference>
<proteinExistence type="predicted"/>
<dbReference type="SUPFAM" id="SSF55785">
    <property type="entry name" value="PYP-like sensor domain (PAS domain)"/>
    <property type="match status" value="1"/>
</dbReference>
<keyword evidence="1" id="KW-0812">Transmembrane</keyword>
<feature type="transmembrane region" description="Helical" evidence="1">
    <location>
        <begin position="66"/>
        <end position="87"/>
    </location>
</feature>
<evidence type="ECO:0000259" key="2">
    <source>
        <dbReference type="PROSITE" id="PS50887"/>
    </source>
</evidence>
<name>A0A4Z0H217_9BACI</name>